<organism evidence="2 3">
    <name type="scientific">Pseudonocardia thermophila</name>
    <dbReference type="NCBI Taxonomy" id="1848"/>
    <lineage>
        <taxon>Bacteria</taxon>
        <taxon>Bacillati</taxon>
        <taxon>Actinomycetota</taxon>
        <taxon>Actinomycetes</taxon>
        <taxon>Pseudonocardiales</taxon>
        <taxon>Pseudonocardiaceae</taxon>
        <taxon>Pseudonocardia</taxon>
    </lineage>
</organism>
<evidence type="ECO:0000313" key="3">
    <source>
        <dbReference type="Proteomes" id="UP000184363"/>
    </source>
</evidence>
<feature type="region of interest" description="Disordered" evidence="1">
    <location>
        <begin position="271"/>
        <end position="344"/>
    </location>
</feature>
<dbReference type="EMBL" id="FRAP01000030">
    <property type="protein sequence ID" value="SHL47954.1"/>
    <property type="molecule type" value="Genomic_DNA"/>
</dbReference>
<feature type="compositionally biased region" description="Low complexity" evidence="1">
    <location>
        <begin position="188"/>
        <end position="200"/>
    </location>
</feature>
<proteinExistence type="predicted"/>
<dbReference type="RefSeq" id="WP_143172430.1">
    <property type="nucleotide sequence ID" value="NZ_FRAP01000030.1"/>
</dbReference>
<protein>
    <submittedName>
        <fullName evidence="2">Uncharacterized protein</fullName>
    </submittedName>
</protein>
<feature type="compositionally biased region" description="Basic and acidic residues" evidence="1">
    <location>
        <begin position="644"/>
        <end position="665"/>
    </location>
</feature>
<feature type="region of interest" description="Disordered" evidence="1">
    <location>
        <begin position="644"/>
        <end position="688"/>
    </location>
</feature>
<keyword evidence="3" id="KW-1185">Reference proteome</keyword>
<dbReference type="STRING" id="1848.SAMN05443637_13084"/>
<feature type="compositionally biased region" description="Basic and acidic residues" evidence="1">
    <location>
        <begin position="327"/>
        <end position="338"/>
    </location>
</feature>
<dbReference type="OrthoDB" id="3197444at2"/>
<accession>A0A1M7AZ10</accession>
<feature type="compositionally biased region" description="Basic residues" evidence="1">
    <location>
        <begin position="164"/>
        <end position="177"/>
    </location>
</feature>
<evidence type="ECO:0000313" key="2">
    <source>
        <dbReference type="EMBL" id="SHL47954.1"/>
    </source>
</evidence>
<feature type="region of interest" description="Disordered" evidence="1">
    <location>
        <begin position="533"/>
        <end position="581"/>
    </location>
</feature>
<name>A0A1M7AZ10_PSETH</name>
<reference evidence="2 3" key="1">
    <citation type="submission" date="2016-11" db="EMBL/GenBank/DDBJ databases">
        <authorList>
            <person name="Jaros S."/>
            <person name="Januszkiewicz K."/>
            <person name="Wedrychowicz H."/>
        </authorList>
    </citation>
    <scope>NUCLEOTIDE SEQUENCE [LARGE SCALE GENOMIC DNA]</scope>
    <source>
        <strain evidence="2 3">DSM 43832</strain>
    </source>
</reference>
<sequence length="706" mass="76481">MTTPTDPAAAEPTRVVGVDRLAGLPYEVIFRPGRRPLVPPGLQVQMPEPGTLILSGPVGVEIEFDPDDPAAVMAWLRQETTVARIDGPGVDAPMPPGDLLLEQPEQDDEPGDDEGPVTSAAVPLVIGRFVAQALVDYYKVRYVRTPAGARRYGVPIGFPIPVGRKVKPKKGRRRKRVVQAEPARTRRPSGSSKPSSGTRRVALPPAERPTARRLFWGSDSPSRGASWDDDRNELQVHDRQRAIATIDEALEDSSYDAEQRRRMRQLRDRIAADTGDDGNEPPRPPDTPDTVDGAPEPPRNPYNPVSTADWTRTGGPAGSTVRNDSGFYRDPDGGEHYVKTPSSEDAARNEVLAGQLYKLAGVDVANTRLVDHNGKLSVDSEIVPGSRPDLADRLDDPGYKRRLQEGFAVDAWLANWDVAGLGYDNVVSDRDGNPVRIDAGGALMYRAQGAPKGEAFGDSVGEWDTLRDGSNPNAAALFGDMTDEQLRASAQRVLNISPQQIDEAVDAAGFDPDTAAMLKDRLKARRLDIARRAGLTPPEQQGLPPSAPGGPDAPNAPSAPGGPDAPNAPSAPATGPQTHDLPYEERGIARRHFWSNGGVNGAEWDDDANQLRVTDPDLAASELDRVLADPTVDPDVRELTRQLRDRIAPDYESKKAGSRNLRDGDDGPGGTDSGFGEPEISGEPSWVRERLRFRPPRPVGRWCHYT</sequence>
<dbReference type="Proteomes" id="UP000184363">
    <property type="component" value="Unassembled WGS sequence"/>
</dbReference>
<gene>
    <name evidence="2" type="ORF">SAMN05443637_13084</name>
</gene>
<feature type="region of interest" description="Disordered" evidence="1">
    <location>
        <begin position="163"/>
        <end position="233"/>
    </location>
</feature>
<feature type="region of interest" description="Disordered" evidence="1">
    <location>
        <begin position="85"/>
        <end position="118"/>
    </location>
</feature>
<dbReference type="AlphaFoldDB" id="A0A1M7AZ10"/>
<feature type="compositionally biased region" description="Acidic residues" evidence="1">
    <location>
        <begin position="104"/>
        <end position="115"/>
    </location>
</feature>
<evidence type="ECO:0000256" key="1">
    <source>
        <dbReference type="SAM" id="MobiDB-lite"/>
    </source>
</evidence>